<proteinExistence type="predicted"/>
<reference evidence="1 2" key="1">
    <citation type="submission" date="2009-10" db="EMBL/GenBank/DDBJ databases">
        <authorList>
            <person name="Weinstock G."/>
            <person name="Sodergren E."/>
            <person name="Clifton S."/>
            <person name="Fulton L."/>
            <person name="Fulton B."/>
            <person name="Courtney L."/>
            <person name="Fronick C."/>
            <person name="Harrison M."/>
            <person name="Strong C."/>
            <person name="Farmer C."/>
            <person name="Delahaunty K."/>
            <person name="Markovic C."/>
            <person name="Hall O."/>
            <person name="Minx P."/>
            <person name="Tomlinson C."/>
            <person name="Mitreva M."/>
            <person name="Nelson J."/>
            <person name="Hou S."/>
            <person name="Wollam A."/>
            <person name="Pepin K.H."/>
            <person name="Johnson M."/>
            <person name="Bhonagiri V."/>
            <person name="Nash W.E."/>
            <person name="Warren W."/>
            <person name="Chinwalla A."/>
            <person name="Mardis E.R."/>
            <person name="Wilson R.K."/>
        </authorList>
    </citation>
    <scope>NUCLEOTIDE SEQUENCE [LARGE SCALE GENOMIC DNA]</scope>
    <source>
        <strain evidence="2">ATCC 25996 / DSM 4631 / NCTC 10774 / M26</strain>
    </source>
</reference>
<comment type="caution">
    <text evidence="1">The sequence shown here is derived from an EMBL/GenBank/DDBJ whole genome shotgun (WGS) entry which is preliminary data.</text>
</comment>
<dbReference type="AlphaFoldDB" id="D2ZXL1"/>
<protein>
    <submittedName>
        <fullName evidence="1">Uncharacterized protein</fullName>
    </submittedName>
</protein>
<sequence length="44" mass="4920">MTVFAGGREEFFRRAFTGYEWSEGASEHIGRSLAMSVATFSDDL</sequence>
<gene>
    <name evidence="1" type="ORF">NEIMUCOT_05365</name>
</gene>
<accession>D2ZXL1</accession>
<evidence type="ECO:0000313" key="2">
    <source>
        <dbReference type="Proteomes" id="UP000003344"/>
    </source>
</evidence>
<evidence type="ECO:0000313" key="1">
    <source>
        <dbReference type="EMBL" id="EFC88196.1"/>
    </source>
</evidence>
<name>D2ZXL1_NEIM2</name>
<dbReference type="EMBL" id="ACDX02000010">
    <property type="protein sequence ID" value="EFC88196.1"/>
    <property type="molecule type" value="Genomic_DNA"/>
</dbReference>
<dbReference type="Proteomes" id="UP000003344">
    <property type="component" value="Unassembled WGS sequence"/>
</dbReference>
<organism evidence="1 2">
    <name type="scientific">Neisseria mucosa (strain ATCC 25996 / DSM 4631 / NCTC 10774 / M26)</name>
    <dbReference type="NCBI Taxonomy" id="546266"/>
    <lineage>
        <taxon>Bacteria</taxon>
        <taxon>Pseudomonadati</taxon>
        <taxon>Pseudomonadota</taxon>
        <taxon>Betaproteobacteria</taxon>
        <taxon>Neisseriales</taxon>
        <taxon>Neisseriaceae</taxon>
        <taxon>Neisseria</taxon>
    </lineage>
</organism>